<dbReference type="GO" id="GO:0006631">
    <property type="term" value="P:fatty acid metabolic process"/>
    <property type="evidence" value="ECO:0007669"/>
    <property type="project" value="TreeGrafter"/>
</dbReference>
<dbReference type="PANTHER" id="PTHR21052:SF0">
    <property type="entry name" value="ALPHA-KETOGLUTARATE-DEPENDENT DIOXYGENASE ALKB HOMOLOG 7, MITOCHONDRIAL"/>
    <property type="match status" value="1"/>
</dbReference>
<dbReference type="PROSITE" id="PS51471">
    <property type="entry name" value="FE2OG_OXY"/>
    <property type="match status" value="1"/>
</dbReference>
<dbReference type="SUPFAM" id="SSF51197">
    <property type="entry name" value="Clavaminate synthase-like"/>
    <property type="match status" value="1"/>
</dbReference>
<feature type="region of interest" description="Disordered" evidence="1">
    <location>
        <begin position="1"/>
        <end position="34"/>
    </location>
</feature>
<dbReference type="OrthoDB" id="412814at2759"/>
<protein>
    <submittedName>
        <fullName evidence="3">RHTO0S02e05490g1_1</fullName>
    </submittedName>
</protein>
<dbReference type="PANTHER" id="PTHR21052">
    <property type="entry name" value="SPERMATOGENESIS ASSOCIATED 11-RELATED"/>
    <property type="match status" value="1"/>
</dbReference>
<dbReference type="InterPro" id="IPR005123">
    <property type="entry name" value="Oxoglu/Fe-dep_dioxygenase_dom"/>
</dbReference>
<dbReference type="GO" id="GO:0005759">
    <property type="term" value="C:mitochondrial matrix"/>
    <property type="evidence" value="ECO:0007669"/>
    <property type="project" value="TreeGrafter"/>
</dbReference>
<accession>A0A061AGK2</accession>
<proteinExistence type="predicted"/>
<dbReference type="Pfam" id="PF13532">
    <property type="entry name" value="2OG-FeII_Oxy_2"/>
    <property type="match status" value="1"/>
</dbReference>
<dbReference type="EMBL" id="LK052937">
    <property type="protein sequence ID" value="CDR36683.1"/>
    <property type="molecule type" value="Genomic_DNA"/>
</dbReference>
<feature type="compositionally biased region" description="Acidic residues" evidence="1">
    <location>
        <begin position="10"/>
        <end position="20"/>
    </location>
</feature>
<dbReference type="AlphaFoldDB" id="A0A061AGK2"/>
<evidence type="ECO:0000313" key="3">
    <source>
        <dbReference type="EMBL" id="CDR36683.1"/>
    </source>
</evidence>
<dbReference type="InterPro" id="IPR032870">
    <property type="entry name" value="ALKBH7-like"/>
</dbReference>
<sequence>MTDSLFGSESDSDGSVDDAEPATPSPAPSASSLVASSVGPPIPGFYLFRGAIPVDVQEELTMALSRDVWTGGTDQVMLFERAGTSSLPSFLNPVLQLLPTILAPLSDDVKRHVFGSSRPRQAILNLYAPGQGISPHVDLPTRYDDGIVGISLVSSTVMEFRPSPSSSQSSESNLPPPSYAVRLRPGDIYVLSGPARWEWLHGIPAREEDLVEDESGRPMRVRRGVRMSVTLRRMLEGAEQIGPEEQGRGG</sequence>
<organism evidence="3">
    <name type="scientific">Rhodotorula toruloides</name>
    <name type="common">Yeast</name>
    <name type="synonym">Rhodosporidium toruloides</name>
    <dbReference type="NCBI Taxonomy" id="5286"/>
    <lineage>
        <taxon>Eukaryota</taxon>
        <taxon>Fungi</taxon>
        <taxon>Dikarya</taxon>
        <taxon>Basidiomycota</taxon>
        <taxon>Pucciniomycotina</taxon>
        <taxon>Microbotryomycetes</taxon>
        <taxon>Sporidiobolales</taxon>
        <taxon>Sporidiobolaceae</taxon>
        <taxon>Rhodotorula</taxon>
    </lineage>
</organism>
<name>A0A061AGK2_RHOTO</name>
<dbReference type="InterPro" id="IPR027450">
    <property type="entry name" value="AlkB-like"/>
</dbReference>
<dbReference type="InterPro" id="IPR037151">
    <property type="entry name" value="AlkB-like_sf"/>
</dbReference>
<gene>
    <name evidence="3" type="ORF">RHTO0S_02e05490g</name>
</gene>
<dbReference type="GO" id="GO:0006974">
    <property type="term" value="P:DNA damage response"/>
    <property type="evidence" value="ECO:0007669"/>
    <property type="project" value="InterPro"/>
</dbReference>
<dbReference type="Gene3D" id="2.60.120.590">
    <property type="entry name" value="Alpha-ketoglutarate-dependent dioxygenase AlkB-like"/>
    <property type="match status" value="1"/>
</dbReference>
<dbReference type="GO" id="GO:0016706">
    <property type="term" value="F:2-oxoglutarate-dependent dioxygenase activity"/>
    <property type="evidence" value="ECO:0007669"/>
    <property type="project" value="TreeGrafter"/>
</dbReference>
<evidence type="ECO:0000256" key="1">
    <source>
        <dbReference type="SAM" id="MobiDB-lite"/>
    </source>
</evidence>
<reference evidence="3" key="1">
    <citation type="journal article" date="2014" name="Genome Announc.">
        <title>Draft genome sequence of Rhodosporidium toruloides CECT1137, an oleaginous yeast of biotechnological interest.</title>
        <authorList>
            <person name="Morin N."/>
            <person name="Calcas X."/>
            <person name="Devillers H."/>
            <person name="Durrens P."/>
            <person name="Sherman D.J."/>
            <person name="Nicaud J.-M."/>
            <person name="Neuveglise C."/>
        </authorList>
    </citation>
    <scope>NUCLEOTIDE SEQUENCE</scope>
    <source>
        <strain evidence="3">CECT1137</strain>
    </source>
</reference>
<evidence type="ECO:0000259" key="2">
    <source>
        <dbReference type="PROSITE" id="PS51471"/>
    </source>
</evidence>
<feature type="domain" description="Fe2OG dioxygenase" evidence="2">
    <location>
        <begin position="118"/>
        <end position="235"/>
    </location>
</feature>